<dbReference type="Proteomes" id="UP000681594">
    <property type="component" value="Unassembled WGS sequence"/>
</dbReference>
<keyword evidence="3" id="KW-1185">Reference proteome</keyword>
<reference evidence="2 3" key="1">
    <citation type="submission" date="2021-03" db="EMBL/GenBank/DDBJ databases">
        <authorList>
            <person name="So Y."/>
        </authorList>
    </citation>
    <scope>NUCLEOTIDE SEQUENCE [LARGE SCALE GENOMIC DNA]</scope>
    <source>
        <strain evidence="2 3">SSH11</strain>
    </source>
</reference>
<evidence type="ECO:0000313" key="3">
    <source>
        <dbReference type="Proteomes" id="UP000681594"/>
    </source>
</evidence>
<dbReference type="EMBL" id="JAGIZB010000009">
    <property type="protein sequence ID" value="MBP0445351.1"/>
    <property type="molecule type" value="Genomic_DNA"/>
</dbReference>
<name>A0ABS4AEE2_9PROT</name>
<dbReference type="SUPFAM" id="SSF56281">
    <property type="entry name" value="Metallo-hydrolase/oxidoreductase"/>
    <property type="match status" value="1"/>
</dbReference>
<dbReference type="Pfam" id="PF21221">
    <property type="entry name" value="B_lactamase-like_C"/>
    <property type="match status" value="1"/>
</dbReference>
<dbReference type="InterPro" id="IPR036866">
    <property type="entry name" value="RibonucZ/Hydroxyglut_hydro"/>
</dbReference>
<sequence>MRPLPRTRPPPGEVAEVAPGLLRVCLPLPGPPSHVNCWLIEDGAGWMLVDTGYGDEPTRTLWRQVFATALGGRPVTRVLVTHFHPDHVGLAGWICAEWDAPLLMPRSEWQRARLLLAEDQAATTALFLALLERMGAPPEHLRWMAARGITYGQRVLPLPSTFQPIADGQALRIGGRDWRVLVGAGHSPEMACLHDPGADILLSADHILPRISPHVGVQPSEPSADPLGTFLGALARFRALPGNTLVLPSHGEPFHGLQARIDALLQHHHAALCGLRAAAGTGLTAAEALPLLFSRGFEGQQLNFALAEALAHLVHLTARGDLLRRTDAGAAWRFSPAPGP</sequence>
<dbReference type="SMART" id="SM00849">
    <property type="entry name" value="Lactamase_B"/>
    <property type="match status" value="1"/>
</dbReference>
<proteinExistence type="predicted"/>
<dbReference type="InterPro" id="IPR036388">
    <property type="entry name" value="WH-like_DNA-bd_sf"/>
</dbReference>
<dbReference type="InterPro" id="IPR001279">
    <property type="entry name" value="Metallo-B-lactamas"/>
</dbReference>
<dbReference type="InterPro" id="IPR048933">
    <property type="entry name" value="B_lactamase-like_C"/>
</dbReference>
<organism evidence="2 3">
    <name type="scientific">Pararoseomonas baculiformis</name>
    <dbReference type="NCBI Taxonomy" id="2820812"/>
    <lineage>
        <taxon>Bacteria</taxon>
        <taxon>Pseudomonadati</taxon>
        <taxon>Pseudomonadota</taxon>
        <taxon>Alphaproteobacteria</taxon>
        <taxon>Acetobacterales</taxon>
        <taxon>Acetobacteraceae</taxon>
        <taxon>Pararoseomonas</taxon>
    </lineage>
</organism>
<dbReference type="Gene3D" id="1.10.10.10">
    <property type="entry name" value="Winged helix-like DNA-binding domain superfamily/Winged helix DNA-binding domain"/>
    <property type="match status" value="1"/>
</dbReference>
<dbReference type="RefSeq" id="WP_209379601.1">
    <property type="nucleotide sequence ID" value="NZ_JAGIZB010000009.1"/>
</dbReference>
<evidence type="ECO:0000313" key="2">
    <source>
        <dbReference type="EMBL" id="MBP0445351.1"/>
    </source>
</evidence>
<accession>A0ABS4AEE2</accession>
<dbReference type="InterPro" id="IPR050662">
    <property type="entry name" value="Sec-metab_biosynth-thioest"/>
</dbReference>
<dbReference type="Gene3D" id="3.60.15.10">
    <property type="entry name" value="Ribonuclease Z/Hydroxyacylglutathione hydrolase-like"/>
    <property type="match status" value="1"/>
</dbReference>
<comment type="caution">
    <text evidence="2">The sequence shown here is derived from an EMBL/GenBank/DDBJ whole genome shotgun (WGS) entry which is preliminary data.</text>
</comment>
<dbReference type="PANTHER" id="PTHR23131:SF4">
    <property type="entry name" value="METALLO-BETA-LACTAMASE SUPERFAMILY POTEIN"/>
    <property type="match status" value="1"/>
</dbReference>
<feature type="domain" description="Metallo-beta-lactamase" evidence="1">
    <location>
        <begin position="34"/>
        <end position="250"/>
    </location>
</feature>
<dbReference type="PANTHER" id="PTHR23131">
    <property type="entry name" value="ENDORIBONUCLEASE LACTB2"/>
    <property type="match status" value="1"/>
</dbReference>
<protein>
    <submittedName>
        <fullName evidence="2">MBL fold metallo-hydrolase</fullName>
    </submittedName>
</protein>
<gene>
    <name evidence="2" type="ORF">J8J14_11225</name>
</gene>
<evidence type="ECO:0000259" key="1">
    <source>
        <dbReference type="SMART" id="SM00849"/>
    </source>
</evidence>
<dbReference type="Pfam" id="PF00753">
    <property type="entry name" value="Lactamase_B"/>
    <property type="match status" value="1"/>
</dbReference>